<proteinExistence type="predicted"/>
<dbReference type="AlphaFoldDB" id="A0A158H3N1"/>
<evidence type="ECO:0000313" key="1">
    <source>
        <dbReference type="EMBL" id="SAL38529.1"/>
    </source>
</evidence>
<name>A0A158H3N1_9BURK</name>
<organism evidence="1 2">
    <name type="scientific">Caballeronia udeis</name>
    <dbReference type="NCBI Taxonomy" id="1232866"/>
    <lineage>
        <taxon>Bacteria</taxon>
        <taxon>Pseudomonadati</taxon>
        <taxon>Pseudomonadota</taxon>
        <taxon>Betaproteobacteria</taxon>
        <taxon>Burkholderiales</taxon>
        <taxon>Burkholderiaceae</taxon>
        <taxon>Caballeronia</taxon>
    </lineage>
</organism>
<reference evidence="1 2" key="1">
    <citation type="submission" date="2016-01" db="EMBL/GenBank/DDBJ databases">
        <authorList>
            <person name="Oliw E.H."/>
        </authorList>
    </citation>
    <scope>NUCLEOTIDE SEQUENCE [LARGE SCALE GENOMIC DNA]</scope>
    <source>
        <strain evidence="1">LMG 27134</strain>
    </source>
</reference>
<protein>
    <submittedName>
        <fullName evidence="1">Uncharacterized protein</fullName>
    </submittedName>
</protein>
<gene>
    <name evidence="1" type="ORF">AWB69_03775</name>
</gene>
<sequence length="68" mass="7631">MKIREVQCPVISVIWRLTCRGNKGGSGGLRPSPRFNHTRQFVTGRYGDVNVVGGYDTAPNCFVKLYRT</sequence>
<evidence type="ECO:0000313" key="2">
    <source>
        <dbReference type="Proteomes" id="UP000054683"/>
    </source>
</evidence>
<dbReference type="EMBL" id="FCOK02000024">
    <property type="protein sequence ID" value="SAL38529.1"/>
    <property type="molecule type" value="Genomic_DNA"/>
</dbReference>
<dbReference type="Proteomes" id="UP000054683">
    <property type="component" value="Unassembled WGS sequence"/>
</dbReference>
<accession>A0A158H3N1</accession>